<name>A0A0E3F4T2_9CAUD</name>
<gene>
    <name evidence="1" type="ORF">Syn7803C80_168</name>
    <name evidence="2" type="ORF">Syn7803US39_168</name>
</gene>
<dbReference type="Proteomes" id="UP000185312">
    <property type="component" value="Segment"/>
</dbReference>
<evidence type="ECO:0000313" key="4">
    <source>
        <dbReference type="Proteomes" id="UP000185322"/>
    </source>
</evidence>
<dbReference type="Proteomes" id="UP000185322">
    <property type="component" value="Segment"/>
</dbReference>
<proteinExistence type="predicted"/>
<dbReference type="EMBL" id="KJ019098">
    <property type="protein sequence ID" value="AIX30939.1"/>
    <property type="molecule type" value="Genomic_DNA"/>
</dbReference>
<sequence>MSGLVAEIMQVVTMITMLFNMCNSNEFNRQQCMKDWDTWLLPEISRAWQIKTGQEAPYQNEEDVVEWHQQQ</sequence>
<dbReference type="EMBL" id="KJ019053">
    <property type="protein sequence ID" value="AIX20345.1"/>
    <property type="molecule type" value="Genomic_DNA"/>
</dbReference>
<protein>
    <submittedName>
        <fullName evidence="1">Uncharacterized protein</fullName>
    </submittedName>
</protein>
<reference evidence="3 4" key="1">
    <citation type="submission" date="2013-12" db="EMBL/GenBank/DDBJ databases">
        <title>Ecological redundancy of diverse viral populations within a natural community.</title>
        <authorList>
            <person name="Gregory A.C."/>
            <person name="LaButti K."/>
            <person name="Copeland A."/>
            <person name="Woyke T."/>
            <person name="Sullivan M.B."/>
        </authorList>
    </citation>
    <scope>NUCLEOTIDE SEQUENCE [LARGE SCALE GENOMIC DNA]</scope>
    <source>
        <strain evidence="1">Syn7803C80</strain>
        <strain evidence="2">Syn7803US39</strain>
    </source>
</reference>
<evidence type="ECO:0000313" key="3">
    <source>
        <dbReference type="Proteomes" id="UP000185312"/>
    </source>
</evidence>
<evidence type="ECO:0000313" key="2">
    <source>
        <dbReference type="EMBL" id="AIX30939.1"/>
    </source>
</evidence>
<accession>A0A0E3F4T2</accession>
<evidence type="ECO:0000313" key="1">
    <source>
        <dbReference type="EMBL" id="AIX20345.1"/>
    </source>
</evidence>
<organism evidence="1 4">
    <name type="scientific">Synechococcus phage ACG-2014f</name>
    <dbReference type="NCBI Taxonomy" id="1493511"/>
    <lineage>
        <taxon>Viruses</taxon>
        <taxon>Duplodnaviria</taxon>
        <taxon>Heunggongvirae</taxon>
        <taxon>Uroviricota</taxon>
        <taxon>Caudoviricetes</taxon>
        <taxon>Pantevenvirales</taxon>
        <taxon>Kyanoviridae</taxon>
        <taxon>Atlauavirus</taxon>
        <taxon>Atlauavirus tusconc8</taxon>
    </lineage>
</organism>